<dbReference type="OrthoDB" id="1665220at2759"/>
<protein>
    <submittedName>
        <fullName evidence="2">Uncharacterized protein</fullName>
    </submittedName>
</protein>
<comment type="caution">
    <text evidence="2">The sequence shown here is derived from an EMBL/GenBank/DDBJ whole genome shotgun (WGS) entry which is preliminary data.</text>
</comment>
<dbReference type="InterPro" id="IPR023267">
    <property type="entry name" value="RCMT"/>
</dbReference>
<dbReference type="GO" id="GO:0001510">
    <property type="term" value="P:RNA methylation"/>
    <property type="evidence" value="ECO:0007669"/>
    <property type="project" value="InterPro"/>
</dbReference>
<reference evidence="2" key="1">
    <citation type="journal article" date="2021" name="bioRxiv">
        <title>Whole Genome Assembly and Annotation of Northern Wild Rice, Zizania palustris L., Supports a Whole Genome Duplication in the Zizania Genus.</title>
        <authorList>
            <person name="Haas M."/>
            <person name="Kono T."/>
            <person name="Macchietto M."/>
            <person name="Millas R."/>
            <person name="McGilp L."/>
            <person name="Shao M."/>
            <person name="Duquette J."/>
            <person name="Hirsch C.N."/>
            <person name="Kimball J."/>
        </authorList>
    </citation>
    <scope>NUCLEOTIDE SEQUENCE</scope>
    <source>
        <tissue evidence="2">Fresh leaf tissue</tissue>
    </source>
</reference>
<proteinExistence type="predicted"/>
<organism evidence="2 3">
    <name type="scientific">Zizania palustris</name>
    <name type="common">Northern wild rice</name>
    <dbReference type="NCBI Taxonomy" id="103762"/>
    <lineage>
        <taxon>Eukaryota</taxon>
        <taxon>Viridiplantae</taxon>
        <taxon>Streptophyta</taxon>
        <taxon>Embryophyta</taxon>
        <taxon>Tracheophyta</taxon>
        <taxon>Spermatophyta</taxon>
        <taxon>Magnoliopsida</taxon>
        <taxon>Liliopsida</taxon>
        <taxon>Poales</taxon>
        <taxon>Poaceae</taxon>
        <taxon>BOP clade</taxon>
        <taxon>Oryzoideae</taxon>
        <taxon>Oryzeae</taxon>
        <taxon>Zizaniinae</taxon>
        <taxon>Zizania</taxon>
    </lineage>
</organism>
<sequence>MISTPLAESPFCLVTPSVPSPGGGAQKRRKEEELASEGERWERDGRMGGGRKRGHTQRRHLRQGRGKVWKHNPQRPPGFAGGEEAEGREGNPSWQPSATENPAFEDYYKAQQIFPEEEWSDSDFMNMLRKPLPATFRINASALNP</sequence>
<accession>A0A8J5RZD0</accession>
<evidence type="ECO:0000313" key="2">
    <source>
        <dbReference type="EMBL" id="KAG8057089.1"/>
    </source>
</evidence>
<dbReference type="EMBL" id="JAAALK010000287">
    <property type="protein sequence ID" value="KAG8057089.1"/>
    <property type="molecule type" value="Genomic_DNA"/>
</dbReference>
<dbReference type="PANTHER" id="PTHR22808">
    <property type="entry name" value="NCL1 YEAST -RELATED NOL1/NOP2/FMU SUN DOMAIN-CONTAINING"/>
    <property type="match status" value="1"/>
</dbReference>
<dbReference type="AlphaFoldDB" id="A0A8J5RZD0"/>
<name>A0A8J5RZD0_ZIZPA</name>
<dbReference type="EMBL" id="JAAALK010000287">
    <property type="protein sequence ID" value="KAG8057090.1"/>
    <property type="molecule type" value="Genomic_DNA"/>
</dbReference>
<reference evidence="2" key="2">
    <citation type="submission" date="2021-02" db="EMBL/GenBank/DDBJ databases">
        <authorList>
            <person name="Kimball J.A."/>
            <person name="Haas M.W."/>
            <person name="Macchietto M."/>
            <person name="Kono T."/>
            <person name="Duquette J."/>
            <person name="Shao M."/>
        </authorList>
    </citation>
    <scope>NUCLEOTIDE SEQUENCE</scope>
    <source>
        <tissue evidence="2">Fresh leaf tissue</tissue>
    </source>
</reference>
<dbReference type="GO" id="GO:0008173">
    <property type="term" value="F:RNA methyltransferase activity"/>
    <property type="evidence" value="ECO:0007669"/>
    <property type="project" value="InterPro"/>
</dbReference>
<evidence type="ECO:0000256" key="1">
    <source>
        <dbReference type="SAM" id="MobiDB-lite"/>
    </source>
</evidence>
<evidence type="ECO:0000313" key="3">
    <source>
        <dbReference type="Proteomes" id="UP000729402"/>
    </source>
</evidence>
<dbReference type="PANTHER" id="PTHR22808:SF1">
    <property type="entry name" value="RNA CYTOSINE-C(5)-METHYLTRANSFERASE NSUN2-RELATED"/>
    <property type="match status" value="1"/>
</dbReference>
<dbReference type="Proteomes" id="UP000729402">
    <property type="component" value="Unassembled WGS sequence"/>
</dbReference>
<keyword evidence="3" id="KW-1185">Reference proteome</keyword>
<gene>
    <name evidence="2" type="ORF">GUJ93_ZPchr0002g26603</name>
</gene>
<feature type="compositionally biased region" description="Basic and acidic residues" evidence="1">
    <location>
        <begin position="29"/>
        <end position="46"/>
    </location>
</feature>
<feature type="region of interest" description="Disordered" evidence="1">
    <location>
        <begin position="1"/>
        <end position="101"/>
    </location>
</feature>
<feature type="compositionally biased region" description="Basic residues" evidence="1">
    <location>
        <begin position="49"/>
        <end position="73"/>
    </location>
</feature>